<organism evidence="2 3">
    <name type="scientific">Emticicia aquatilis</name>
    <dbReference type="NCBI Taxonomy" id="1537369"/>
    <lineage>
        <taxon>Bacteria</taxon>
        <taxon>Pseudomonadati</taxon>
        <taxon>Bacteroidota</taxon>
        <taxon>Cytophagia</taxon>
        <taxon>Cytophagales</taxon>
        <taxon>Leadbetterellaceae</taxon>
        <taxon>Emticicia</taxon>
    </lineage>
</organism>
<keyword evidence="1" id="KW-0472">Membrane</keyword>
<reference evidence="2" key="2">
    <citation type="submission" date="2020-09" db="EMBL/GenBank/DDBJ databases">
        <authorList>
            <person name="Sun Q."/>
            <person name="Zhou Y."/>
        </authorList>
    </citation>
    <scope>NUCLEOTIDE SEQUENCE</scope>
    <source>
        <strain evidence="2">CGMCC 1.15958</strain>
    </source>
</reference>
<sequence>MSIIYYILAFLCGVTNSTQSGVNAELRRSINNPIYAAIISFASGLVALILITPFFKESVPTMATLKSLEWWKLTGGVLGAFFVTTVILSVQKIGSANMICLIVAGQLITAMLLDHYGLLGFKLHQINAWRIAGGLLIVAGVYLIVKN</sequence>
<feature type="transmembrane region" description="Helical" evidence="1">
    <location>
        <begin position="128"/>
        <end position="145"/>
    </location>
</feature>
<feature type="transmembrane region" description="Helical" evidence="1">
    <location>
        <begin position="34"/>
        <end position="55"/>
    </location>
</feature>
<dbReference type="Proteomes" id="UP000609064">
    <property type="component" value="Unassembled WGS sequence"/>
</dbReference>
<gene>
    <name evidence="2" type="ORF">GCM10011514_16460</name>
</gene>
<evidence type="ECO:0000313" key="2">
    <source>
        <dbReference type="EMBL" id="GGD53022.1"/>
    </source>
</evidence>
<evidence type="ECO:0000256" key="1">
    <source>
        <dbReference type="SAM" id="Phobius"/>
    </source>
</evidence>
<reference evidence="2" key="1">
    <citation type="journal article" date="2014" name="Int. J. Syst. Evol. Microbiol.">
        <title>Complete genome sequence of Corynebacterium casei LMG S-19264T (=DSM 44701T), isolated from a smear-ripened cheese.</title>
        <authorList>
            <consortium name="US DOE Joint Genome Institute (JGI-PGF)"/>
            <person name="Walter F."/>
            <person name="Albersmeier A."/>
            <person name="Kalinowski J."/>
            <person name="Ruckert C."/>
        </authorList>
    </citation>
    <scope>NUCLEOTIDE SEQUENCE</scope>
    <source>
        <strain evidence="2">CGMCC 1.15958</strain>
    </source>
</reference>
<dbReference type="InterPro" id="IPR006750">
    <property type="entry name" value="YdcZ"/>
</dbReference>
<dbReference type="GO" id="GO:0005886">
    <property type="term" value="C:plasma membrane"/>
    <property type="evidence" value="ECO:0007669"/>
    <property type="project" value="TreeGrafter"/>
</dbReference>
<evidence type="ECO:0000313" key="3">
    <source>
        <dbReference type="Proteomes" id="UP000609064"/>
    </source>
</evidence>
<dbReference type="PANTHER" id="PTHR34821:SF2">
    <property type="entry name" value="INNER MEMBRANE PROTEIN YDCZ"/>
    <property type="match status" value="1"/>
</dbReference>
<name>A0A917DN62_9BACT</name>
<feature type="transmembrane region" description="Helical" evidence="1">
    <location>
        <begin position="70"/>
        <end position="90"/>
    </location>
</feature>
<dbReference type="Pfam" id="PF04657">
    <property type="entry name" value="DMT_YdcZ"/>
    <property type="match status" value="1"/>
</dbReference>
<dbReference type="PANTHER" id="PTHR34821">
    <property type="entry name" value="INNER MEMBRANE PROTEIN YDCZ"/>
    <property type="match status" value="1"/>
</dbReference>
<feature type="transmembrane region" description="Helical" evidence="1">
    <location>
        <begin position="96"/>
        <end position="116"/>
    </location>
</feature>
<comment type="caution">
    <text evidence="2">The sequence shown here is derived from an EMBL/GenBank/DDBJ whole genome shotgun (WGS) entry which is preliminary data.</text>
</comment>
<dbReference type="RefSeq" id="WP_188765582.1">
    <property type="nucleotide sequence ID" value="NZ_BMKK01000003.1"/>
</dbReference>
<dbReference type="AlphaFoldDB" id="A0A917DN62"/>
<keyword evidence="1" id="KW-1133">Transmembrane helix</keyword>
<accession>A0A917DN62</accession>
<dbReference type="EMBL" id="BMKK01000003">
    <property type="protein sequence ID" value="GGD53022.1"/>
    <property type="molecule type" value="Genomic_DNA"/>
</dbReference>
<proteinExistence type="predicted"/>
<protein>
    <submittedName>
        <fullName evidence="2">Membrane protein</fullName>
    </submittedName>
</protein>
<keyword evidence="1" id="KW-0812">Transmembrane</keyword>
<keyword evidence="3" id="KW-1185">Reference proteome</keyword>